<proteinExistence type="inferred from homology"/>
<dbReference type="Pfam" id="PF03737">
    <property type="entry name" value="RraA-like"/>
    <property type="match status" value="1"/>
</dbReference>
<comment type="catalytic activity">
    <reaction evidence="8 9">
        <text>oxaloacetate + H(+) = pyruvate + CO2</text>
        <dbReference type="Rhea" id="RHEA:15641"/>
        <dbReference type="ChEBI" id="CHEBI:15361"/>
        <dbReference type="ChEBI" id="CHEBI:15378"/>
        <dbReference type="ChEBI" id="CHEBI:16452"/>
        <dbReference type="ChEBI" id="CHEBI:16526"/>
        <dbReference type="EC" id="4.1.1.112"/>
    </reaction>
</comment>
<evidence type="ECO:0000256" key="4">
    <source>
        <dbReference type="ARBA" id="ARBA00011233"/>
    </source>
</evidence>
<evidence type="ECO:0000313" key="10">
    <source>
        <dbReference type="EMBL" id="MBY9075866.1"/>
    </source>
</evidence>
<dbReference type="RefSeq" id="WP_221025565.1">
    <property type="nucleotide sequence ID" value="NZ_JAIEZQ010000002.1"/>
</dbReference>
<evidence type="ECO:0000256" key="5">
    <source>
        <dbReference type="ARBA" id="ARBA00022723"/>
    </source>
</evidence>
<dbReference type="Proteomes" id="UP000754710">
    <property type="component" value="Unassembled WGS sequence"/>
</dbReference>
<organism evidence="10 11">
    <name type="scientific">Nocardioides jiangsuensis</name>
    <dbReference type="NCBI Taxonomy" id="2866161"/>
    <lineage>
        <taxon>Bacteria</taxon>
        <taxon>Bacillati</taxon>
        <taxon>Actinomycetota</taxon>
        <taxon>Actinomycetes</taxon>
        <taxon>Propionibacteriales</taxon>
        <taxon>Nocardioidaceae</taxon>
        <taxon>Nocardioides</taxon>
    </lineage>
</organism>
<dbReference type="InterPro" id="IPR005493">
    <property type="entry name" value="RraA/RraA-like"/>
</dbReference>
<evidence type="ECO:0000256" key="3">
    <source>
        <dbReference type="ARBA" id="ARBA00008621"/>
    </source>
</evidence>
<dbReference type="NCBIfam" id="TIGR01935">
    <property type="entry name" value="NOT-MenG"/>
    <property type="match status" value="1"/>
</dbReference>
<dbReference type="Gene3D" id="3.50.30.40">
    <property type="entry name" value="Ribonuclease E inhibitor RraA/RraA-like"/>
    <property type="match status" value="1"/>
</dbReference>
<reference evidence="10 11" key="1">
    <citation type="submission" date="2021-08" db="EMBL/GenBank/DDBJ databases">
        <title>Nocardioides bacterium WL0053 sp. nov., isolated from the sediment.</title>
        <authorList>
            <person name="Wang L."/>
            <person name="Zhang D."/>
            <person name="Zhang A."/>
        </authorList>
    </citation>
    <scope>NUCLEOTIDE SEQUENCE [LARGE SCALE GENOMIC DNA]</scope>
    <source>
        <strain evidence="10 11">WL0053</strain>
    </source>
</reference>
<dbReference type="EC" id="4.1.1.112" evidence="9"/>
<keyword evidence="5 9" id="KW-0479">Metal-binding</keyword>
<keyword evidence="11" id="KW-1185">Reference proteome</keyword>
<evidence type="ECO:0000256" key="9">
    <source>
        <dbReference type="RuleBase" id="RU004338"/>
    </source>
</evidence>
<comment type="function">
    <text evidence="7 9">Catalyzes the aldol cleavage of 4-hydroxy-4-methyl-2-oxoglutarate (HMG) into 2 molecules of pyruvate. Also contains a secondary oxaloacetate (OAA) decarboxylase activity due to the common pyruvate enolate transition state formed following C-C bond cleavage in the retro-aldol and decarboxylation reactions.</text>
</comment>
<dbReference type="NCBIfam" id="NF006875">
    <property type="entry name" value="PRK09372.1"/>
    <property type="match status" value="1"/>
</dbReference>
<dbReference type="SUPFAM" id="SSF89562">
    <property type="entry name" value="RraA-like"/>
    <property type="match status" value="1"/>
</dbReference>
<evidence type="ECO:0000256" key="2">
    <source>
        <dbReference type="ARBA" id="ARBA00001968"/>
    </source>
</evidence>
<dbReference type="InterPro" id="IPR010203">
    <property type="entry name" value="RraA"/>
</dbReference>
<comment type="caution">
    <text evidence="10">The sequence shown here is derived from an EMBL/GenBank/DDBJ whole genome shotgun (WGS) entry which is preliminary data.</text>
</comment>
<evidence type="ECO:0000256" key="6">
    <source>
        <dbReference type="ARBA" id="ARBA00023239"/>
    </source>
</evidence>
<keyword evidence="6 9" id="KW-0456">Lyase</keyword>
<name>A0ABS7RM86_9ACTN</name>
<protein>
    <recommendedName>
        <fullName evidence="9">4-hydroxy-4-methyl-2-oxoglutarate aldolase</fullName>
        <shortName evidence="9">HMG aldolase</shortName>
        <ecNumber evidence="9">4.1.1.112</ecNumber>
        <ecNumber evidence="9">4.1.3.17</ecNumber>
    </recommendedName>
    <alternativeName>
        <fullName evidence="9">Oxaloacetate decarboxylase</fullName>
    </alternativeName>
</protein>
<dbReference type="PANTHER" id="PTHR33254:SF4">
    <property type="entry name" value="4-HYDROXY-4-METHYL-2-OXOGLUTARATE ALDOLASE 3-RELATED"/>
    <property type="match status" value="1"/>
</dbReference>
<dbReference type="EC" id="4.1.3.17" evidence="9"/>
<sequence length="167" mass="17234">MSTSHVASRTPVPATADLVDEYGERLESCDTQLRSFGGRRAFAGRVVTVRCHQDNALLKAVLGEPGHGQVLVVDGGGSLHTALVGDLIAALAVENGWEGLVLHGAVRDSDALAGLDLGIKALGTNPRKSAKTGAGERDVEVAFGSARFTPGVRLVSDADGVVVLPND</sequence>
<comment type="similarity">
    <text evidence="3 9">Belongs to the class II aldolase/RraA-like family.</text>
</comment>
<dbReference type="PANTHER" id="PTHR33254">
    <property type="entry name" value="4-HYDROXY-4-METHYL-2-OXOGLUTARATE ALDOLASE 3-RELATED"/>
    <property type="match status" value="1"/>
</dbReference>
<evidence type="ECO:0000256" key="7">
    <source>
        <dbReference type="ARBA" id="ARBA00025046"/>
    </source>
</evidence>
<comment type="catalytic activity">
    <reaction evidence="1 9">
        <text>4-hydroxy-4-methyl-2-oxoglutarate = 2 pyruvate</text>
        <dbReference type="Rhea" id="RHEA:22748"/>
        <dbReference type="ChEBI" id="CHEBI:15361"/>
        <dbReference type="ChEBI" id="CHEBI:58276"/>
        <dbReference type="EC" id="4.1.3.17"/>
    </reaction>
</comment>
<dbReference type="InterPro" id="IPR036704">
    <property type="entry name" value="RraA/RraA-like_sf"/>
</dbReference>
<accession>A0ABS7RM86</accession>
<evidence type="ECO:0000256" key="8">
    <source>
        <dbReference type="ARBA" id="ARBA00047973"/>
    </source>
</evidence>
<gene>
    <name evidence="10" type="primary">rraA</name>
    <name evidence="10" type="ORF">K1X13_13620</name>
</gene>
<dbReference type="CDD" id="cd16841">
    <property type="entry name" value="RraA_family"/>
    <property type="match status" value="1"/>
</dbReference>
<comment type="subunit">
    <text evidence="4 9">Homotrimer.</text>
</comment>
<evidence type="ECO:0000256" key="1">
    <source>
        <dbReference type="ARBA" id="ARBA00001342"/>
    </source>
</evidence>
<dbReference type="EMBL" id="JAIEZQ010000002">
    <property type="protein sequence ID" value="MBY9075866.1"/>
    <property type="molecule type" value="Genomic_DNA"/>
</dbReference>
<evidence type="ECO:0000313" key="11">
    <source>
        <dbReference type="Proteomes" id="UP000754710"/>
    </source>
</evidence>
<comment type="cofactor">
    <cofactor evidence="2 9">
        <name>a divalent metal cation</name>
        <dbReference type="ChEBI" id="CHEBI:60240"/>
    </cofactor>
</comment>